<sequence>MSCLPLGAATSATTTTCHLGNDQQHPAQLTMMDSPDQNTNRAAYDPSALFASLAEAAHHISRTTMRPSTDQPEVVIHDGLQSLRIVCGVHCPSTPEIFLGVVSLRPVSYFRVSSWRWFA</sequence>
<name>A0A067QFQ5_9AGAM</name>
<reference evidence="2" key="1">
    <citation type="journal article" date="2014" name="Proc. Natl. Acad. Sci. U.S.A.">
        <title>Extensive sampling of basidiomycete genomes demonstrates inadequacy of the white-rot/brown-rot paradigm for wood decay fungi.</title>
        <authorList>
            <person name="Riley R."/>
            <person name="Salamov A.A."/>
            <person name="Brown D.W."/>
            <person name="Nagy L.G."/>
            <person name="Floudas D."/>
            <person name="Held B.W."/>
            <person name="Levasseur A."/>
            <person name="Lombard V."/>
            <person name="Morin E."/>
            <person name="Otillar R."/>
            <person name="Lindquist E.A."/>
            <person name="Sun H."/>
            <person name="LaButti K.M."/>
            <person name="Schmutz J."/>
            <person name="Jabbour D."/>
            <person name="Luo H."/>
            <person name="Baker S.E."/>
            <person name="Pisabarro A.G."/>
            <person name="Walton J.D."/>
            <person name="Blanchette R.A."/>
            <person name="Henrissat B."/>
            <person name="Martin F."/>
            <person name="Cullen D."/>
            <person name="Hibbett D.S."/>
            <person name="Grigoriev I.V."/>
        </authorList>
    </citation>
    <scope>NUCLEOTIDE SEQUENCE [LARGE SCALE GENOMIC DNA]</scope>
    <source>
        <strain evidence="2">MUCL 33604</strain>
    </source>
</reference>
<accession>A0A067QFQ5</accession>
<dbReference type="HOGENOM" id="CLU_2061832_0_0_1"/>
<evidence type="ECO:0000313" key="2">
    <source>
        <dbReference type="Proteomes" id="UP000027265"/>
    </source>
</evidence>
<organism evidence="1 2">
    <name type="scientific">Jaapia argillacea MUCL 33604</name>
    <dbReference type="NCBI Taxonomy" id="933084"/>
    <lineage>
        <taxon>Eukaryota</taxon>
        <taxon>Fungi</taxon>
        <taxon>Dikarya</taxon>
        <taxon>Basidiomycota</taxon>
        <taxon>Agaricomycotina</taxon>
        <taxon>Agaricomycetes</taxon>
        <taxon>Agaricomycetidae</taxon>
        <taxon>Jaapiales</taxon>
        <taxon>Jaapiaceae</taxon>
        <taxon>Jaapia</taxon>
    </lineage>
</organism>
<protein>
    <submittedName>
        <fullName evidence="1">Uncharacterized protein</fullName>
    </submittedName>
</protein>
<proteinExistence type="predicted"/>
<dbReference type="Proteomes" id="UP000027265">
    <property type="component" value="Unassembled WGS sequence"/>
</dbReference>
<dbReference type="InParanoid" id="A0A067QFQ5"/>
<dbReference type="AlphaFoldDB" id="A0A067QFQ5"/>
<evidence type="ECO:0000313" key="1">
    <source>
        <dbReference type="EMBL" id="KDQ62352.1"/>
    </source>
</evidence>
<dbReference type="EMBL" id="KL197711">
    <property type="protein sequence ID" value="KDQ62352.1"/>
    <property type="molecule type" value="Genomic_DNA"/>
</dbReference>
<gene>
    <name evidence="1" type="ORF">JAAARDRAFT_457340</name>
</gene>
<keyword evidence="2" id="KW-1185">Reference proteome</keyword>